<dbReference type="EMBL" id="MWPX01000049">
    <property type="protein sequence ID" value="OUM46332.1"/>
    <property type="molecule type" value="Genomic_DNA"/>
</dbReference>
<protein>
    <submittedName>
        <fullName evidence="1">N-acetyltransferase</fullName>
    </submittedName>
</protein>
<accession>A0A1Y3MFG3</accession>
<dbReference type="PROSITE" id="PS51186">
    <property type="entry name" value="GNAT"/>
    <property type="match status" value="1"/>
</dbReference>
<sequence length="145" mass="16804">MVTIKCIDASETYELRQKILRPTQQLDDCKYPSDYETNSFHLGAFLNDKLISIASFSHEIPPSLQGNHHYRLRGMATVPTFRKQHAGSSLIQQAEVILKERQAEILWCNARITVTDYYKRLGFLEHGEIFDIHPIGLHKLMYKTL</sequence>
<dbReference type="Proteomes" id="UP000195321">
    <property type="component" value="Unassembled WGS sequence"/>
</dbReference>
<dbReference type="RefSeq" id="WP_016113149.1">
    <property type="nucleotide sequence ID" value="NZ_CP189809.1"/>
</dbReference>
<dbReference type="Pfam" id="PF00583">
    <property type="entry name" value="Acetyltransf_1"/>
    <property type="match status" value="1"/>
</dbReference>
<evidence type="ECO:0000313" key="2">
    <source>
        <dbReference type="Proteomes" id="UP000195321"/>
    </source>
</evidence>
<dbReference type="SUPFAM" id="SSF55729">
    <property type="entry name" value="Acyl-CoA N-acyltransferases (Nat)"/>
    <property type="match status" value="1"/>
</dbReference>
<dbReference type="GO" id="GO:0016747">
    <property type="term" value="F:acyltransferase activity, transferring groups other than amino-acyl groups"/>
    <property type="evidence" value="ECO:0007669"/>
    <property type="project" value="InterPro"/>
</dbReference>
<gene>
    <name evidence="1" type="ORF">BW425_24195</name>
</gene>
<name>A0A1Y3MFG3_9BACI</name>
<dbReference type="InterPro" id="IPR016181">
    <property type="entry name" value="Acyl_CoA_acyltransferase"/>
</dbReference>
<dbReference type="Gene3D" id="3.40.630.30">
    <property type="match status" value="1"/>
</dbReference>
<dbReference type="InterPro" id="IPR000182">
    <property type="entry name" value="GNAT_dom"/>
</dbReference>
<keyword evidence="1" id="KW-0808">Transferase</keyword>
<proteinExistence type="predicted"/>
<dbReference type="AlphaFoldDB" id="A0A1Y3MFG3"/>
<reference evidence="1 2" key="1">
    <citation type="submission" date="2017-02" db="EMBL/GenBank/DDBJ databases">
        <title>Bacillus pseudomycoides isolate FSL K6-0042.</title>
        <authorList>
            <person name="Kovac J."/>
        </authorList>
    </citation>
    <scope>NUCLEOTIDE SEQUENCE [LARGE SCALE GENOMIC DNA]</scope>
    <source>
        <strain evidence="1 2">FSL K6-0042</strain>
    </source>
</reference>
<evidence type="ECO:0000313" key="1">
    <source>
        <dbReference type="EMBL" id="OUM46332.1"/>
    </source>
</evidence>
<organism evidence="1 2">
    <name type="scientific">Bacillus pseudomycoides</name>
    <dbReference type="NCBI Taxonomy" id="64104"/>
    <lineage>
        <taxon>Bacteria</taxon>
        <taxon>Bacillati</taxon>
        <taxon>Bacillota</taxon>
        <taxon>Bacilli</taxon>
        <taxon>Bacillales</taxon>
        <taxon>Bacillaceae</taxon>
        <taxon>Bacillus</taxon>
        <taxon>Bacillus cereus group</taxon>
    </lineage>
</organism>
<comment type="caution">
    <text evidence="1">The sequence shown here is derived from an EMBL/GenBank/DDBJ whole genome shotgun (WGS) entry which is preliminary data.</text>
</comment>